<evidence type="ECO:0000313" key="1">
    <source>
        <dbReference type="EMBL" id="CAF9943056.1"/>
    </source>
</evidence>
<accession>A0A8H3J8Z1</accession>
<protein>
    <submittedName>
        <fullName evidence="1">Uncharacterized protein</fullName>
    </submittedName>
</protein>
<dbReference type="EMBL" id="CAJPDR010000876">
    <property type="protein sequence ID" value="CAF9943056.1"/>
    <property type="molecule type" value="Genomic_DNA"/>
</dbReference>
<proteinExistence type="predicted"/>
<dbReference type="AlphaFoldDB" id="A0A8H3J8Z1"/>
<dbReference type="Proteomes" id="UP000664203">
    <property type="component" value="Unassembled WGS sequence"/>
</dbReference>
<reference evidence="1" key="1">
    <citation type="submission" date="2021-03" db="EMBL/GenBank/DDBJ databases">
        <authorList>
            <person name="Tagirdzhanova G."/>
        </authorList>
    </citation>
    <scope>NUCLEOTIDE SEQUENCE</scope>
</reference>
<sequence length="225" mass="23653">MGEKALCYVQPVLIGHATSARATTNQVRNAAAAIRHRCASGGNLQGGIATNIGGDNNLAVIMGAYRQPSAIQCRGTFQPVNSCQDVLEDMPATTKAEVFAPPDNSSATVLLPQAVESDDALCLLRIFGTPSDTASWYELWEATTAIWSVCTRQSRGGSLGGIGESRDRMVVGNSGLIRSGLTGDHGSLLLVMTAQSAVGRSLPRKGPGFLIKTVYYGSVRFAHIG</sequence>
<comment type="caution">
    <text evidence="1">The sequence shown here is derived from an EMBL/GenBank/DDBJ whole genome shotgun (WGS) entry which is preliminary data.</text>
</comment>
<evidence type="ECO:0000313" key="2">
    <source>
        <dbReference type="Proteomes" id="UP000664203"/>
    </source>
</evidence>
<organism evidence="1 2">
    <name type="scientific">Alectoria fallacina</name>
    <dbReference type="NCBI Taxonomy" id="1903189"/>
    <lineage>
        <taxon>Eukaryota</taxon>
        <taxon>Fungi</taxon>
        <taxon>Dikarya</taxon>
        <taxon>Ascomycota</taxon>
        <taxon>Pezizomycotina</taxon>
        <taxon>Lecanoromycetes</taxon>
        <taxon>OSLEUM clade</taxon>
        <taxon>Lecanoromycetidae</taxon>
        <taxon>Lecanorales</taxon>
        <taxon>Lecanorineae</taxon>
        <taxon>Parmeliaceae</taxon>
        <taxon>Alectoria</taxon>
    </lineage>
</organism>
<keyword evidence="2" id="KW-1185">Reference proteome</keyword>
<dbReference type="OrthoDB" id="5300957at2759"/>
<gene>
    <name evidence="1" type="ORF">ALECFALPRED_010502</name>
</gene>
<name>A0A8H3J8Z1_9LECA</name>